<dbReference type="InterPro" id="IPR014719">
    <property type="entry name" value="Ribosomal_bL12_C/ClpS-like"/>
</dbReference>
<dbReference type="PANTHER" id="PTHR45987">
    <property type="entry name" value="39S RIBOSOMAL PROTEIN L12"/>
    <property type="match status" value="1"/>
</dbReference>
<accession>A0A835Z8S1</accession>
<dbReference type="GO" id="GO:0005840">
    <property type="term" value="C:ribosome"/>
    <property type="evidence" value="ECO:0007669"/>
    <property type="project" value="UniProtKB-KW"/>
</dbReference>
<evidence type="ECO:0000256" key="1">
    <source>
        <dbReference type="ARBA" id="ARBA00007197"/>
    </source>
</evidence>
<dbReference type="GO" id="GO:0003729">
    <property type="term" value="F:mRNA binding"/>
    <property type="evidence" value="ECO:0007669"/>
    <property type="project" value="TreeGrafter"/>
</dbReference>
<proteinExistence type="inferred from homology"/>
<evidence type="ECO:0000313" key="5">
    <source>
        <dbReference type="EMBL" id="KAG5188054.1"/>
    </source>
</evidence>
<dbReference type="FunFam" id="3.30.1390.10:FF:000001">
    <property type="entry name" value="50S ribosomal protein L7/L12"/>
    <property type="match status" value="1"/>
</dbReference>
<sequence>MIDLKQFINLYQKKTGITEDMVSANMLGGGGGGGGGGGSGAAAAAAAPVEEKSVFDVKLVSFDAKAKIKVIKEVRTVTGLGLKEAKELVEGAPKMLKKEMAKADAEKLLKVFKDLGAECVMD</sequence>
<keyword evidence="3" id="KW-0687">Ribonucleoprotein</keyword>
<dbReference type="OrthoDB" id="250175at2759"/>
<protein>
    <submittedName>
        <fullName evidence="5">Ribosomal protein L7/L12 C-terminal domain-containing protein</fullName>
    </submittedName>
</protein>
<dbReference type="GO" id="GO:0003735">
    <property type="term" value="F:structural constituent of ribosome"/>
    <property type="evidence" value="ECO:0007669"/>
    <property type="project" value="InterPro"/>
</dbReference>
<evidence type="ECO:0000259" key="4">
    <source>
        <dbReference type="Pfam" id="PF00542"/>
    </source>
</evidence>
<dbReference type="AlphaFoldDB" id="A0A835Z8S1"/>
<dbReference type="SUPFAM" id="SSF54736">
    <property type="entry name" value="ClpS-like"/>
    <property type="match status" value="1"/>
</dbReference>
<keyword evidence="6" id="KW-1185">Reference proteome</keyword>
<dbReference type="GO" id="GO:0006412">
    <property type="term" value="P:translation"/>
    <property type="evidence" value="ECO:0007669"/>
    <property type="project" value="InterPro"/>
</dbReference>
<evidence type="ECO:0000313" key="6">
    <source>
        <dbReference type="Proteomes" id="UP000664859"/>
    </source>
</evidence>
<evidence type="ECO:0000256" key="3">
    <source>
        <dbReference type="ARBA" id="ARBA00023274"/>
    </source>
</evidence>
<gene>
    <name evidence="5" type="ORF">JKP88DRAFT_218464</name>
</gene>
<dbReference type="PANTHER" id="PTHR45987:SF4">
    <property type="entry name" value="LARGE RIBOSOMAL SUBUNIT PROTEIN BL12M"/>
    <property type="match status" value="1"/>
</dbReference>
<dbReference type="Gene3D" id="3.30.1390.10">
    <property type="match status" value="1"/>
</dbReference>
<comment type="caution">
    <text evidence="5">The sequence shown here is derived from an EMBL/GenBank/DDBJ whole genome shotgun (WGS) entry which is preliminary data.</text>
</comment>
<dbReference type="CDD" id="cd00387">
    <property type="entry name" value="Ribosomal_L7_L12"/>
    <property type="match status" value="1"/>
</dbReference>
<name>A0A835Z8S1_9STRA</name>
<feature type="domain" description="Large ribosomal subunit protein bL12 C-terminal" evidence="4">
    <location>
        <begin position="55"/>
        <end position="119"/>
    </location>
</feature>
<evidence type="ECO:0000256" key="2">
    <source>
        <dbReference type="ARBA" id="ARBA00022980"/>
    </source>
</evidence>
<reference evidence="5" key="1">
    <citation type="submission" date="2021-02" db="EMBL/GenBank/DDBJ databases">
        <title>First Annotated Genome of the Yellow-green Alga Tribonema minus.</title>
        <authorList>
            <person name="Mahan K.M."/>
        </authorList>
    </citation>
    <scope>NUCLEOTIDE SEQUENCE</scope>
    <source>
        <strain evidence="5">UTEX B ZZ1240</strain>
    </source>
</reference>
<keyword evidence="2 5" id="KW-0689">Ribosomal protein</keyword>
<dbReference type="InterPro" id="IPR000206">
    <property type="entry name" value="Ribosomal_bL12"/>
</dbReference>
<organism evidence="5 6">
    <name type="scientific">Tribonema minus</name>
    <dbReference type="NCBI Taxonomy" id="303371"/>
    <lineage>
        <taxon>Eukaryota</taxon>
        <taxon>Sar</taxon>
        <taxon>Stramenopiles</taxon>
        <taxon>Ochrophyta</taxon>
        <taxon>PX clade</taxon>
        <taxon>Xanthophyceae</taxon>
        <taxon>Tribonematales</taxon>
        <taxon>Tribonemataceae</taxon>
        <taxon>Tribonema</taxon>
    </lineage>
</organism>
<comment type="similarity">
    <text evidence="1">Belongs to the bacterial ribosomal protein bL12 family.</text>
</comment>
<dbReference type="Proteomes" id="UP000664859">
    <property type="component" value="Unassembled WGS sequence"/>
</dbReference>
<dbReference type="EMBL" id="JAFCMP010000079">
    <property type="protein sequence ID" value="KAG5188054.1"/>
    <property type="molecule type" value="Genomic_DNA"/>
</dbReference>
<dbReference type="GO" id="GO:1990904">
    <property type="term" value="C:ribonucleoprotein complex"/>
    <property type="evidence" value="ECO:0007669"/>
    <property type="project" value="UniProtKB-KW"/>
</dbReference>
<dbReference type="InterPro" id="IPR013823">
    <property type="entry name" value="Ribosomal_bL12_C"/>
</dbReference>
<dbReference type="Pfam" id="PF00542">
    <property type="entry name" value="Ribosomal_L12"/>
    <property type="match status" value="1"/>
</dbReference>